<sequence length="371" mass="42910">MIIAVDGNEANVKEKVGVSVYTFKLLQYFHKKADKNLRFLVFLKYNPASDLPLETDFYKYSVIRGDFLWSQTFLPLDLYKRKALGQKIDIFFSPAHYIPRLTPIPTIVTIHDLSFFYYPQEFLKKDLFKLKNWTRRAVEKAKKIIAVSNTTKKDIVRFYDVEEEKIEVILNGYEKKIKNQKSKIKSIDKKYILFVGTLQPRKNLDTLIDAFTLFRQNNPEFKLIIAGKKGWLYDYIFKKVEGLKLKKDVIFKGFVSDQELTVLYQNAFCFVLPSLYEGFGIPVLEAMSFGCPVISSFASSLPEVGGEACLYFDPKDPLELKEKLTLLAENRKLRSDLIKKGGQRIRLFSWQKCAKSTLDLLSNQANSDLTG</sequence>
<gene>
    <name evidence="4" type="ORF">A2774_03815</name>
</gene>
<feature type="domain" description="Glycosyltransferase subfamily 4-like N-terminal" evidence="3">
    <location>
        <begin position="65"/>
        <end position="173"/>
    </location>
</feature>
<evidence type="ECO:0000259" key="3">
    <source>
        <dbReference type="Pfam" id="PF13439"/>
    </source>
</evidence>
<feature type="domain" description="Glycosyl transferase family 1" evidence="2">
    <location>
        <begin position="179"/>
        <end position="341"/>
    </location>
</feature>
<dbReference type="SUPFAM" id="SSF53756">
    <property type="entry name" value="UDP-Glycosyltransferase/glycogen phosphorylase"/>
    <property type="match status" value="1"/>
</dbReference>
<accession>A0A1F7GFN3</accession>
<dbReference type="GO" id="GO:0016757">
    <property type="term" value="F:glycosyltransferase activity"/>
    <property type="evidence" value="ECO:0007669"/>
    <property type="project" value="InterPro"/>
</dbReference>
<dbReference type="CDD" id="cd03809">
    <property type="entry name" value="GT4_MtfB-like"/>
    <property type="match status" value="1"/>
</dbReference>
<evidence type="ECO:0000256" key="1">
    <source>
        <dbReference type="ARBA" id="ARBA00022679"/>
    </source>
</evidence>
<reference evidence="4 5" key="1">
    <citation type="journal article" date="2016" name="Nat. Commun.">
        <title>Thousands of microbial genomes shed light on interconnected biogeochemical processes in an aquifer system.</title>
        <authorList>
            <person name="Anantharaman K."/>
            <person name="Brown C.T."/>
            <person name="Hug L.A."/>
            <person name="Sharon I."/>
            <person name="Castelle C.J."/>
            <person name="Probst A.J."/>
            <person name="Thomas B.C."/>
            <person name="Singh A."/>
            <person name="Wilkins M.J."/>
            <person name="Karaoz U."/>
            <person name="Brodie E.L."/>
            <person name="Williams K.H."/>
            <person name="Hubbard S.S."/>
            <person name="Banfield J.F."/>
        </authorList>
    </citation>
    <scope>NUCLEOTIDE SEQUENCE [LARGE SCALE GENOMIC DNA]</scope>
</reference>
<name>A0A1F7GFN3_9BACT</name>
<dbReference type="EMBL" id="MFZG01000009">
    <property type="protein sequence ID" value="OGK17302.1"/>
    <property type="molecule type" value="Genomic_DNA"/>
</dbReference>
<evidence type="ECO:0000259" key="2">
    <source>
        <dbReference type="Pfam" id="PF00534"/>
    </source>
</evidence>
<dbReference type="Gene3D" id="3.40.50.2000">
    <property type="entry name" value="Glycogen Phosphorylase B"/>
    <property type="match status" value="2"/>
</dbReference>
<evidence type="ECO:0000313" key="5">
    <source>
        <dbReference type="Proteomes" id="UP000177208"/>
    </source>
</evidence>
<evidence type="ECO:0000313" key="4">
    <source>
        <dbReference type="EMBL" id="OGK17302.1"/>
    </source>
</evidence>
<keyword evidence="1" id="KW-0808">Transferase</keyword>
<dbReference type="PANTHER" id="PTHR46401:SF2">
    <property type="entry name" value="GLYCOSYLTRANSFERASE WBBK-RELATED"/>
    <property type="match status" value="1"/>
</dbReference>
<dbReference type="AlphaFoldDB" id="A0A1F7GFN3"/>
<dbReference type="Proteomes" id="UP000177208">
    <property type="component" value="Unassembled WGS sequence"/>
</dbReference>
<proteinExistence type="predicted"/>
<evidence type="ECO:0008006" key="6">
    <source>
        <dbReference type="Google" id="ProtNLM"/>
    </source>
</evidence>
<dbReference type="PANTHER" id="PTHR46401">
    <property type="entry name" value="GLYCOSYLTRANSFERASE WBBK-RELATED"/>
    <property type="match status" value="1"/>
</dbReference>
<dbReference type="Pfam" id="PF00534">
    <property type="entry name" value="Glycos_transf_1"/>
    <property type="match status" value="1"/>
</dbReference>
<dbReference type="InterPro" id="IPR028098">
    <property type="entry name" value="Glyco_trans_4-like_N"/>
</dbReference>
<dbReference type="Pfam" id="PF13439">
    <property type="entry name" value="Glyco_transf_4"/>
    <property type="match status" value="1"/>
</dbReference>
<comment type="caution">
    <text evidence="4">The sequence shown here is derived from an EMBL/GenBank/DDBJ whole genome shotgun (WGS) entry which is preliminary data.</text>
</comment>
<protein>
    <recommendedName>
        <fullName evidence="6">Glycosyl transferase family 1 domain-containing protein</fullName>
    </recommendedName>
</protein>
<dbReference type="InterPro" id="IPR001296">
    <property type="entry name" value="Glyco_trans_1"/>
</dbReference>
<dbReference type="FunFam" id="3.40.50.2000:FF:000119">
    <property type="entry name" value="Glycosyl transferase group 1"/>
    <property type="match status" value="1"/>
</dbReference>
<organism evidence="4 5">
    <name type="scientific">Candidatus Roizmanbacteria bacterium RIFCSPHIGHO2_01_FULL_39_12c</name>
    <dbReference type="NCBI Taxonomy" id="1802031"/>
    <lineage>
        <taxon>Bacteria</taxon>
        <taxon>Candidatus Roizmaniibacteriota</taxon>
    </lineage>
</organism>